<proteinExistence type="predicted"/>
<dbReference type="Proteomes" id="UP000663297">
    <property type="component" value="Chromosome 1"/>
</dbReference>
<evidence type="ECO:0000256" key="1">
    <source>
        <dbReference type="SAM" id="MobiDB-lite"/>
    </source>
</evidence>
<feature type="compositionally biased region" description="Polar residues" evidence="1">
    <location>
        <begin position="263"/>
        <end position="279"/>
    </location>
</feature>
<feature type="chain" id="PRO_5030839925" description="Apple domain-containing protein" evidence="2">
    <location>
        <begin position="19"/>
        <end position="764"/>
    </location>
</feature>
<feature type="signal peptide" evidence="2">
    <location>
        <begin position="1"/>
        <end position="18"/>
    </location>
</feature>
<feature type="region of interest" description="Disordered" evidence="1">
    <location>
        <begin position="38"/>
        <end position="65"/>
    </location>
</feature>
<evidence type="ECO:0000313" key="4">
    <source>
        <dbReference type="Proteomes" id="UP000663297"/>
    </source>
</evidence>
<protein>
    <recommendedName>
        <fullName evidence="5">Apple domain-containing protein</fullName>
    </recommendedName>
</protein>
<dbReference type="AlphaFoldDB" id="A0A7S8CZ55"/>
<feature type="compositionally biased region" description="Polar residues" evidence="1">
    <location>
        <begin position="355"/>
        <end position="372"/>
    </location>
</feature>
<evidence type="ECO:0008006" key="5">
    <source>
        <dbReference type="Google" id="ProtNLM"/>
    </source>
</evidence>
<evidence type="ECO:0000256" key="2">
    <source>
        <dbReference type="SAM" id="SignalP"/>
    </source>
</evidence>
<keyword evidence="2" id="KW-0732">Signal</keyword>
<feature type="compositionally biased region" description="Low complexity" evidence="1">
    <location>
        <begin position="373"/>
        <end position="393"/>
    </location>
</feature>
<feature type="compositionally biased region" description="Low complexity" evidence="1">
    <location>
        <begin position="288"/>
        <end position="297"/>
    </location>
</feature>
<feature type="region of interest" description="Disordered" evidence="1">
    <location>
        <begin position="256"/>
        <end position="406"/>
    </location>
</feature>
<feature type="compositionally biased region" description="Polar residues" evidence="1">
    <location>
        <begin position="44"/>
        <end position="58"/>
    </location>
</feature>
<feature type="compositionally biased region" description="Low complexity" evidence="1">
    <location>
        <begin position="309"/>
        <end position="326"/>
    </location>
</feature>
<feature type="compositionally biased region" description="Low complexity" evidence="1">
    <location>
        <begin position="335"/>
        <end position="345"/>
    </location>
</feature>
<accession>A0A7S8CZ55</accession>
<dbReference type="EMBL" id="CP064747">
    <property type="protein sequence ID" value="QPC58940.1"/>
    <property type="molecule type" value="Genomic_DNA"/>
</dbReference>
<reference evidence="3" key="1">
    <citation type="submission" date="2020-11" db="EMBL/GenBank/DDBJ databases">
        <title>The chromosome-scale genome resource for two endophytic Fusarium species: F. culmorum and F. pseudograminearum.</title>
        <authorList>
            <person name="Yuan Z."/>
        </authorList>
    </citation>
    <scope>NUCLEOTIDE SEQUENCE</scope>
    <source>
        <strain evidence="3">Class2-1B</strain>
    </source>
</reference>
<evidence type="ECO:0000313" key="3">
    <source>
        <dbReference type="EMBL" id="QPC58940.1"/>
    </source>
</evidence>
<organism evidence="3 4">
    <name type="scientific">Fusarium culmorum</name>
    <dbReference type="NCBI Taxonomy" id="5516"/>
    <lineage>
        <taxon>Eukaryota</taxon>
        <taxon>Fungi</taxon>
        <taxon>Dikarya</taxon>
        <taxon>Ascomycota</taxon>
        <taxon>Pezizomycotina</taxon>
        <taxon>Sordariomycetes</taxon>
        <taxon>Hypocreomycetidae</taxon>
        <taxon>Hypocreales</taxon>
        <taxon>Nectriaceae</taxon>
        <taxon>Fusarium</taxon>
    </lineage>
</organism>
<gene>
    <name evidence="3" type="ORF">HYE67_001171</name>
</gene>
<name>A0A7S8CZ55_FUSCU</name>
<sequence length="764" mass="81620">MQSMIALLGLAIANLAVASPCKPVQPTSASQSLSLTSAVPSVDISETSSATIPQTTSPTREEGTVVTNSLTGGGFSSPDLTNPPTFLQKFQGTGDVKFHEGGCFKADGSPDDGCASLSASGNPAGKRDLGSIATLFQMMNSLNTGARSQYTVQFYYIVTSGGSQACTVSALLGNTQFYSGSLSSSGGTSVSWNHVLSTVVADSASAVFSISMSCSGNGISMILVDSIFISNQVTPETIGDVKLDFGVPAVDPVTRSKAPITTDGPQTANAPSTAVTDSLETSVEESTHAASSESASVIDQTTASGVKFPTETASSTIPPIIPKPSTAVTESDNEGATPTPGTPTALSTIPPIIPNPSTMTQPENEETTSTPGTPAVTPIIPVTPVAPITPAAPEETRTRRAEATPTETRNNVCGYVGQYTGGGGPYEADHTAFPDQSSLKACRQVCDGIRDCKAVAFVIWDKFQNSGYCLFADNRITWDTLVSDGQAAYKAVWADPECDFDLISVPELSFPTTTMATVDSQPTTLATRTSQQPETTITPADVCLFNRGQSCDMTPSKLESGTFCTYAAKFNGNQWKESRQDYPYQDTLGQCATICQTMDHCESATYWQTENRCLFTAKKIVESDFTIIPDRDFEHATWTHKSCWTCPSCQATPAPITRAVSCSYEQGDVFQHVTSNIDSALCNYQGFWELEWRESLERYPDQSSPAKCATICRIRDDCFGSGYKDGVCMFSPIRLEPQKFRDWPDRSRDGVWDDISCFQCPKCA</sequence>